<accession>E0S4Q1</accession>
<reference evidence="2 3" key="1">
    <citation type="journal article" date="2010" name="PLoS ONE">
        <title>The glycobiome of the rumen bacterium Butyrivibrio proteoclasticus B316(T) highlights adaptation to a polysaccharide-rich environment.</title>
        <authorList>
            <person name="Kelly W.J."/>
            <person name="Leahy S.C."/>
            <person name="Altermann E."/>
            <person name="Yeoman C.J."/>
            <person name="Dunne J.C."/>
            <person name="Kong Z."/>
            <person name="Pacheco D.M."/>
            <person name="Li D."/>
            <person name="Noel S.J."/>
            <person name="Moon C.D."/>
            <person name="Cookson A.L."/>
            <person name="Attwood G.T."/>
        </authorList>
    </citation>
    <scope>NUCLEOTIDE SEQUENCE [LARGE SCALE GENOMIC DNA]</scope>
    <source>
        <strain evidence="3">ATCC 51982 / DSM 14932 / B316</strain>
        <plasmid evidence="3">Plasmid pCY186</plasmid>
    </source>
</reference>
<proteinExistence type="predicted"/>
<organism evidence="2 3">
    <name type="scientific">Butyrivibrio proteoclasticus (strain ATCC 51982 / DSM 14932 / B316)</name>
    <name type="common">Clostridium proteoclasticum</name>
    <dbReference type="NCBI Taxonomy" id="515622"/>
    <lineage>
        <taxon>Bacteria</taxon>
        <taxon>Bacillati</taxon>
        <taxon>Bacillota</taxon>
        <taxon>Clostridia</taxon>
        <taxon>Lachnospirales</taxon>
        <taxon>Lachnospiraceae</taxon>
        <taxon>Butyrivibrio</taxon>
    </lineage>
</organism>
<dbReference type="KEGG" id="bpb:bpr_IV018"/>
<geneLocation type="plasmid" evidence="2 3">
    <name>pCY186</name>
</geneLocation>
<evidence type="ECO:0000256" key="1">
    <source>
        <dbReference type="SAM" id="Phobius"/>
    </source>
</evidence>
<keyword evidence="2" id="KW-0614">Plasmid</keyword>
<dbReference type="AlphaFoldDB" id="E0S4Q1"/>
<evidence type="ECO:0000313" key="3">
    <source>
        <dbReference type="Proteomes" id="UP000001299"/>
    </source>
</evidence>
<dbReference type="RefSeq" id="WP_013283031.1">
    <property type="nucleotide sequence ID" value="NC_014390.1"/>
</dbReference>
<name>E0S4Q1_BUTPB</name>
<keyword evidence="3" id="KW-1185">Reference proteome</keyword>
<feature type="transmembrane region" description="Helical" evidence="1">
    <location>
        <begin position="58"/>
        <end position="91"/>
    </location>
</feature>
<dbReference type="EMBL" id="CP001813">
    <property type="protein sequence ID" value="ADL36383.1"/>
    <property type="molecule type" value="Genomic_DNA"/>
</dbReference>
<gene>
    <name evidence="2" type="ordered locus">bpr_IV018</name>
</gene>
<dbReference type="Proteomes" id="UP000001299">
    <property type="component" value="Plasmid pCY186"/>
</dbReference>
<keyword evidence="1" id="KW-1133">Transmembrane helix</keyword>
<protein>
    <submittedName>
        <fullName evidence="2">Uncharacterized protein</fullName>
    </submittedName>
</protein>
<sequence>MAASLQKRQKKYAAGESSTEPVYVTNVNEAKNGVVQVNYVYVDDNEKSHIVKGGTGFLIYLLGAALAAAIGASGVAAAGVAALLCLCIVAYGWFKGIGDPNGCEVA</sequence>
<keyword evidence="1" id="KW-0812">Transmembrane</keyword>
<dbReference type="HOGENOM" id="CLU_2218173_0_0_9"/>
<keyword evidence="1" id="KW-0472">Membrane</keyword>
<evidence type="ECO:0000313" key="2">
    <source>
        <dbReference type="EMBL" id="ADL36383.1"/>
    </source>
</evidence>